<evidence type="ECO:0000259" key="6">
    <source>
        <dbReference type="Pfam" id="PF04116"/>
    </source>
</evidence>
<dbReference type="PANTHER" id="PTHR11863">
    <property type="entry name" value="STEROL DESATURASE"/>
    <property type="match status" value="1"/>
</dbReference>
<name>A0A6B0Y0M5_9RHOB</name>
<dbReference type="GO" id="GO:0008610">
    <property type="term" value="P:lipid biosynthetic process"/>
    <property type="evidence" value="ECO:0007669"/>
    <property type="project" value="InterPro"/>
</dbReference>
<organism evidence="7">
    <name type="scientific">Boseongicola sp. SB0664_bin_43</name>
    <dbReference type="NCBI Taxonomy" id="2604844"/>
    <lineage>
        <taxon>Bacteria</taxon>
        <taxon>Pseudomonadati</taxon>
        <taxon>Pseudomonadota</taxon>
        <taxon>Alphaproteobacteria</taxon>
        <taxon>Rhodobacterales</taxon>
        <taxon>Paracoccaceae</taxon>
        <taxon>Boseongicola</taxon>
    </lineage>
</organism>
<dbReference type="InterPro" id="IPR006694">
    <property type="entry name" value="Fatty_acid_hydroxylase"/>
</dbReference>
<keyword evidence="4 5" id="KW-0472">Membrane</keyword>
<keyword evidence="2 5" id="KW-0812">Transmembrane</keyword>
<comment type="subcellular location">
    <subcellularLocation>
        <location evidence="1">Membrane</location>
    </subcellularLocation>
</comment>
<feature type="transmembrane region" description="Helical" evidence="5">
    <location>
        <begin position="81"/>
        <end position="100"/>
    </location>
</feature>
<evidence type="ECO:0000313" key="7">
    <source>
        <dbReference type="EMBL" id="MXY33280.1"/>
    </source>
</evidence>
<keyword evidence="3 5" id="KW-1133">Transmembrane helix</keyword>
<reference evidence="7" key="1">
    <citation type="submission" date="2019-09" db="EMBL/GenBank/DDBJ databases">
        <title>Characterisation of the sponge microbiome using genome-centric metagenomics.</title>
        <authorList>
            <person name="Engelberts J.P."/>
            <person name="Robbins S.J."/>
            <person name="De Goeij J.M."/>
            <person name="Aranda M."/>
            <person name="Bell S.C."/>
            <person name="Webster N.S."/>
        </authorList>
    </citation>
    <scope>NUCLEOTIDE SEQUENCE</scope>
    <source>
        <strain evidence="7">SB0664_bin_43</strain>
    </source>
</reference>
<dbReference type="EMBL" id="VXRY01000164">
    <property type="protein sequence ID" value="MXY33280.1"/>
    <property type="molecule type" value="Genomic_DNA"/>
</dbReference>
<dbReference type="GO" id="GO:0005506">
    <property type="term" value="F:iron ion binding"/>
    <property type="evidence" value="ECO:0007669"/>
    <property type="project" value="InterPro"/>
</dbReference>
<evidence type="ECO:0000256" key="1">
    <source>
        <dbReference type="ARBA" id="ARBA00004370"/>
    </source>
</evidence>
<feature type="transmembrane region" description="Helical" evidence="5">
    <location>
        <begin position="169"/>
        <end position="191"/>
    </location>
</feature>
<sequence length="330" mass="38470">MTETFNDPESDRWNHHPGKVQLSPVFAWPPRPVASLKWLSGAWLVLSTTTLAFSLAVLAYVTLLPPLAEMASLAPGWVIRLWLANLIPHCVLAGTLHWWLHMRRGQERRTKYDSREQAHDNGTFTFRSQVRDNMFWTIASGITLWTAMQALVLWAMANGLAPKTFFPSSPVWFALWFVLIPIWSSLHFYWIHRLLHWPPLYRIAHALHHRNTNVGPWSGISMHPVEHLLFYTNFLIHFIVPSHPLHIMFHGYTQSIHPIFSHSGFEKLIVSDKEHARMGDFFHQLHHRYFECNYGTVDMPWDRWFGSFHDGTAKATDTTRKRKTRMHASA</sequence>
<protein>
    <submittedName>
        <fullName evidence="7">Sterol desaturase family protein</fullName>
    </submittedName>
</protein>
<evidence type="ECO:0000256" key="5">
    <source>
        <dbReference type="SAM" id="Phobius"/>
    </source>
</evidence>
<dbReference type="AlphaFoldDB" id="A0A6B0Y0M5"/>
<dbReference type="GO" id="GO:0016020">
    <property type="term" value="C:membrane"/>
    <property type="evidence" value="ECO:0007669"/>
    <property type="project" value="UniProtKB-SubCell"/>
</dbReference>
<dbReference type="Pfam" id="PF04116">
    <property type="entry name" value="FA_hydroxylase"/>
    <property type="match status" value="1"/>
</dbReference>
<evidence type="ECO:0000256" key="3">
    <source>
        <dbReference type="ARBA" id="ARBA00022989"/>
    </source>
</evidence>
<feature type="domain" description="Fatty acid hydroxylase" evidence="6">
    <location>
        <begin position="178"/>
        <end position="307"/>
    </location>
</feature>
<gene>
    <name evidence="7" type="ORF">F4Y60_04145</name>
</gene>
<accession>A0A6B0Y0M5</accession>
<feature type="transmembrane region" description="Helical" evidence="5">
    <location>
        <begin position="41"/>
        <end position="61"/>
    </location>
</feature>
<proteinExistence type="predicted"/>
<evidence type="ECO:0000256" key="4">
    <source>
        <dbReference type="ARBA" id="ARBA00023136"/>
    </source>
</evidence>
<comment type="caution">
    <text evidence="7">The sequence shown here is derived from an EMBL/GenBank/DDBJ whole genome shotgun (WGS) entry which is preliminary data.</text>
</comment>
<dbReference type="InterPro" id="IPR050307">
    <property type="entry name" value="Sterol_Desaturase_Related"/>
</dbReference>
<evidence type="ECO:0000256" key="2">
    <source>
        <dbReference type="ARBA" id="ARBA00022692"/>
    </source>
</evidence>
<dbReference type="GO" id="GO:0016491">
    <property type="term" value="F:oxidoreductase activity"/>
    <property type="evidence" value="ECO:0007669"/>
    <property type="project" value="InterPro"/>
</dbReference>
<feature type="transmembrane region" description="Helical" evidence="5">
    <location>
        <begin position="134"/>
        <end position="157"/>
    </location>
</feature>